<dbReference type="InterPro" id="IPR051452">
    <property type="entry name" value="Diverse_Oxidoreductases"/>
</dbReference>
<dbReference type="AlphaFoldDB" id="A0A1W6K361"/>
<evidence type="ECO:0000259" key="7">
    <source>
        <dbReference type="PROSITE" id="PS51387"/>
    </source>
</evidence>
<dbReference type="PROSITE" id="PS51085">
    <property type="entry name" value="2FE2S_FER_2"/>
    <property type="match status" value="1"/>
</dbReference>
<dbReference type="SUPFAM" id="SSF54292">
    <property type="entry name" value="2Fe-2S ferredoxin-like"/>
    <property type="match status" value="1"/>
</dbReference>
<dbReference type="Proteomes" id="UP000193404">
    <property type="component" value="Chromosome"/>
</dbReference>
<organism evidence="8 9">
    <name type="scientific">Acidianus manzaensis</name>
    <dbReference type="NCBI Taxonomy" id="282676"/>
    <lineage>
        <taxon>Archaea</taxon>
        <taxon>Thermoproteota</taxon>
        <taxon>Thermoprotei</taxon>
        <taxon>Sulfolobales</taxon>
        <taxon>Sulfolobaceae</taxon>
        <taxon>Acidianus</taxon>
    </lineage>
</organism>
<dbReference type="PANTHER" id="PTHR44379">
    <property type="entry name" value="OXIDOREDUCTASE WITH IRON-SULFUR SUBUNIT"/>
    <property type="match status" value="1"/>
</dbReference>
<dbReference type="PROSITE" id="PS00197">
    <property type="entry name" value="2FE2S_FER_1"/>
    <property type="match status" value="1"/>
</dbReference>
<sequence length="438" mass="49133">MPTKFKYVKVKDLDEAFDFLKDGAKPLAGGQSILPMLKLRISKFDYLMDINNLDLRYIKEEDGKLRIGALTTHNEVASIKTLSKVALTIADLQVRNRGTIGGSLANADPSANYYPALLVLDAKIKLSKAKGERILDISDFYESPYQTKIREDELITEIIIDKESLNDEFKFSIFKKGGSAYPNVIVAMKKFKNKDKVRIGIGAVFEKPIVLDLDYDNPEKMANQALSLISLKPLDDVHTRGEMKLKIIKNFIKNMLENNTSDIIEIFERKEKKDSNINPVAFKADEKILAKIKVNGNEIENIVEPRTLLLDFLRANGFKEVKRGCDEGKCGACTVLLNGKAIKSCLTLAVQAIGNDVRTIKGIKADEIKNAFIENFAMQCGYCTHGFLMATYDYLKNTDPKARDETLKYSIKNICRCTGYVNIIKAIKQASSSLLDEN</sequence>
<keyword evidence="3" id="KW-0560">Oxidoreductase</keyword>
<dbReference type="Gene3D" id="3.10.20.30">
    <property type="match status" value="1"/>
</dbReference>
<dbReference type="PANTHER" id="PTHR44379:SF5">
    <property type="entry name" value="OXIDOREDUCTASE WITH IRON-SULFUR SUBUNIT"/>
    <property type="match status" value="1"/>
</dbReference>
<dbReference type="STRING" id="282676.B6F84_00995"/>
<dbReference type="Gene3D" id="3.30.465.10">
    <property type="match status" value="1"/>
</dbReference>
<dbReference type="Pfam" id="PF01799">
    <property type="entry name" value="Fer2_2"/>
    <property type="match status" value="1"/>
</dbReference>
<dbReference type="EMBL" id="CP020477">
    <property type="protein sequence ID" value="ARM77001.1"/>
    <property type="molecule type" value="Genomic_DNA"/>
</dbReference>
<evidence type="ECO:0000256" key="1">
    <source>
        <dbReference type="ARBA" id="ARBA00022714"/>
    </source>
</evidence>
<dbReference type="InterPro" id="IPR036884">
    <property type="entry name" value="2Fe-2S-bd_dom_sf"/>
</dbReference>
<dbReference type="Gene3D" id="1.10.150.120">
    <property type="entry name" value="[2Fe-2S]-binding domain"/>
    <property type="match status" value="1"/>
</dbReference>
<feature type="domain" description="FAD-binding PCMH-type" evidence="7">
    <location>
        <begin position="1"/>
        <end position="165"/>
    </location>
</feature>
<dbReference type="InterPro" id="IPR016167">
    <property type="entry name" value="FAD-bd_PCMH_sub1"/>
</dbReference>
<dbReference type="GO" id="GO:0046872">
    <property type="term" value="F:metal ion binding"/>
    <property type="evidence" value="ECO:0007669"/>
    <property type="project" value="UniProtKB-KW"/>
</dbReference>
<dbReference type="Gene3D" id="3.30.43.10">
    <property type="entry name" value="Uridine Diphospho-n-acetylenolpyruvylglucosamine Reductase, domain 2"/>
    <property type="match status" value="1"/>
</dbReference>
<dbReference type="GO" id="GO:0071949">
    <property type="term" value="F:FAD binding"/>
    <property type="evidence" value="ECO:0007669"/>
    <property type="project" value="InterPro"/>
</dbReference>
<keyword evidence="4" id="KW-0408">Iron</keyword>
<evidence type="ECO:0000313" key="8">
    <source>
        <dbReference type="EMBL" id="ARM77001.1"/>
    </source>
</evidence>
<dbReference type="Pfam" id="PF00941">
    <property type="entry name" value="FAD_binding_5"/>
    <property type="match status" value="1"/>
</dbReference>
<keyword evidence="2" id="KW-0479">Metal-binding</keyword>
<reference evidence="8 9" key="1">
    <citation type="submission" date="2017-03" db="EMBL/GenBank/DDBJ databases">
        <title>Sulfur activation and transportation mechanism of thermophilic Archaea Acidianus manzaensis YN-25.</title>
        <authorList>
            <person name="Ma Y."/>
            <person name="Yang Y."/>
            <person name="Xia J."/>
        </authorList>
    </citation>
    <scope>NUCLEOTIDE SEQUENCE [LARGE SCALE GENOMIC DNA]</scope>
    <source>
        <strain evidence="8 9">YN-25</strain>
    </source>
</reference>
<dbReference type="SUPFAM" id="SSF56176">
    <property type="entry name" value="FAD-binding/transporter-associated domain-like"/>
    <property type="match status" value="1"/>
</dbReference>
<dbReference type="InterPro" id="IPR006058">
    <property type="entry name" value="2Fe2S_fd_BS"/>
</dbReference>
<dbReference type="InterPro" id="IPR002888">
    <property type="entry name" value="2Fe-2S-bd"/>
</dbReference>
<dbReference type="InterPro" id="IPR002346">
    <property type="entry name" value="Mopterin_DH_FAD-bd"/>
</dbReference>
<dbReference type="GO" id="GO:0051537">
    <property type="term" value="F:2 iron, 2 sulfur cluster binding"/>
    <property type="evidence" value="ECO:0007669"/>
    <property type="project" value="UniProtKB-KW"/>
</dbReference>
<evidence type="ECO:0000259" key="6">
    <source>
        <dbReference type="PROSITE" id="PS51085"/>
    </source>
</evidence>
<dbReference type="InterPro" id="IPR016166">
    <property type="entry name" value="FAD-bd_PCMH"/>
</dbReference>
<feature type="domain" description="2Fe-2S ferredoxin-type" evidence="6">
    <location>
        <begin position="290"/>
        <end position="363"/>
    </location>
</feature>
<keyword evidence="1" id="KW-0001">2Fe-2S</keyword>
<dbReference type="InterPro" id="IPR001041">
    <property type="entry name" value="2Fe-2S_ferredoxin-type"/>
</dbReference>
<dbReference type="InterPro" id="IPR016169">
    <property type="entry name" value="FAD-bd_PCMH_sub2"/>
</dbReference>
<dbReference type="InterPro" id="IPR012675">
    <property type="entry name" value="Beta-grasp_dom_sf"/>
</dbReference>
<dbReference type="GO" id="GO:0016491">
    <property type="term" value="F:oxidoreductase activity"/>
    <property type="evidence" value="ECO:0007669"/>
    <property type="project" value="UniProtKB-KW"/>
</dbReference>
<evidence type="ECO:0008006" key="10">
    <source>
        <dbReference type="Google" id="ProtNLM"/>
    </source>
</evidence>
<keyword evidence="9" id="KW-1185">Reference proteome</keyword>
<dbReference type="PROSITE" id="PS51387">
    <property type="entry name" value="FAD_PCMH"/>
    <property type="match status" value="1"/>
</dbReference>
<proteinExistence type="predicted"/>
<dbReference type="Pfam" id="PF00111">
    <property type="entry name" value="Fer2"/>
    <property type="match status" value="1"/>
</dbReference>
<dbReference type="SUPFAM" id="SSF47741">
    <property type="entry name" value="CO dehydrogenase ISP C-domain like"/>
    <property type="match status" value="1"/>
</dbReference>
<name>A0A1W6K361_9CREN</name>
<gene>
    <name evidence="8" type="ORF">B6F84_00995</name>
</gene>
<evidence type="ECO:0000256" key="4">
    <source>
        <dbReference type="ARBA" id="ARBA00023004"/>
    </source>
</evidence>
<dbReference type="CDD" id="cd00207">
    <property type="entry name" value="fer2"/>
    <property type="match status" value="1"/>
</dbReference>
<keyword evidence="5" id="KW-0411">Iron-sulfur</keyword>
<evidence type="ECO:0000256" key="5">
    <source>
        <dbReference type="ARBA" id="ARBA00023014"/>
    </source>
</evidence>
<protein>
    <recommendedName>
        <fullName evidence="10">Carbon monoxide dehydrogenase</fullName>
    </recommendedName>
</protein>
<dbReference type="InterPro" id="IPR036010">
    <property type="entry name" value="2Fe-2S_ferredoxin-like_sf"/>
</dbReference>
<evidence type="ECO:0000313" key="9">
    <source>
        <dbReference type="Proteomes" id="UP000193404"/>
    </source>
</evidence>
<dbReference type="KEGG" id="aman:B6F84_00995"/>
<accession>A0A1W6K361</accession>
<evidence type="ECO:0000256" key="2">
    <source>
        <dbReference type="ARBA" id="ARBA00022723"/>
    </source>
</evidence>
<evidence type="ECO:0000256" key="3">
    <source>
        <dbReference type="ARBA" id="ARBA00023002"/>
    </source>
</evidence>
<dbReference type="InterPro" id="IPR036318">
    <property type="entry name" value="FAD-bd_PCMH-like_sf"/>
</dbReference>